<organism evidence="1 2">
    <name type="scientific">Serratia fonticola</name>
    <dbReference type="NCBI Taxonomy" id="47917"/>
    <lineage>
        <taxon>Bacteria</taxon>
        <taxon>Pseudomonadati</taxon>
        <taxon>Pseudomonadota</taxon>
        <taxon>Gammaproteobacteria</taxon>
        <taxon>Enterobacterales</taxon>
        <taxon>Yersiniaceae</taxon>
        <taxon>Serratia</taxon>
    </lineage>
</organism>
<evidence type="ECO:0000313" key="2">
    <source>
        <dbReference type="Proteomes" id="UP000659084"/>
    </source>
</evidence>
<proteinExistence type="predicted"/>
<dbReference type="Proteomes" id="UP000659084">
    <property type="component" value="Unassembled WGS sequence"/>
</dbReference>
<evidence type="ECO:0000313" key="1">
    <source>
        <dbReference type="EMBL" id="MBC3211377.1"/>
    </source>
</evidence>
<sequence length="64" mass="6711">MTIHVKRYVLINSGLIGGVSSAALDPPTATDPPPTPVFVFALLTESGSPLFAESGNYLQVEHEG</sequence>
<dbReference type="RefSeq" id="WP_179252071.1">
    <property type="nucleotide sequence ID" value="NZ_JACBIV010000004.1"/>
</dbReference>
<dbReference type="EMBL" id="JACNYO010000003">
    <property type="protein sequence ID" value="MBC3211377.1"/>
    <property type="molecule type" value="Genomic_DNA"/>
</dbReference>
<accession>A0AAW3WP16</accession>
<protein>
    <submittedName>
        <fullName evidence="1">Uncharacterized protein</fullName>
    </submittedName>
</protein>
<reference evidence="1" key="1">
    <citation type="submission" date="2020-08" db="EMBL/GenBank/DDBJ databases">
        <title>Food and environmental bacterial isolates.</title>
        <authorList>
            <person name="Richter L."/>
            <person name="Du Plessis E.M."/>
            <person name="Duvenage S."/>
            <person name="Allam M."/>
            <person name="Korsten L."/>
        </authorList>
    </citation>
    <scope>NUCLEOTIDE SEQUENCE</scope>
    <source>
        <strain evidence="1">UPMP2127</strain>
    </source>
</reference>
<gene>
    <name evidence="1" type="ORF">H8J20_04420</name>
</gene>
<comment type="caution">
    <text evidence="1">The sequence shown here is derived from an EMBL/GenBank/DDBJ whole genome shotgun (WGS) entry which is preliminary data.</text>
</comment>
<dbReference type="AlphaFoldDB" id="A0AAW3WP16"/>
<name>A0AAW3WP16_SERFO</name>